<proteinExistence type="predicted"/>
<name>A0ACC2LG69_PERAE</name>
<gene>
    <name evidence="1" type="ORF">MRB53_025529</name>
</gene>
<sequence>MPNLGGSDVLDVHHRILRHRRLEFRPRRYVHAPVEDPLGLESTGGSDVEIGDEFSEQRLVRVPAGGCSFRSREKVTRAAEILGLDEVEALQSKLASRQSVQSAGEEFAEDGEIHGAGEVGDQESGRQRRRRVRD</sequence>
<protein>
    <submittedName>
        <fullName evidence="1">Uncharacterized protein</fullName>
    </submittedName>
</protein>
<dbReference type="EMBL" id="CM056816">
    <property type="protein sequence ID" value="KAJ8632193.1"/>
    <property type="molecule type" value="Genomic_DNA"/>
</dbReference>
<dbReference type="Proteomes" id="UP001234297">
    <property type="component" value="Chromosome 8"/>
</dbReference>
<keyword evidence="2" id="KW-1185">Reference proteome</keyword>
<evidence type="ECO:0000313" key="1">
    <source>
        <dbReference type="EMBL" id="KAJ8632193.1"/>
    </source>
</evidence>
<reference evidence="1 2" key="1">
    <citation type="journal article" date="2022" name="Hortic Res">
        <title>A haplotype resolved chromosomal level avocado genome allows analysis of novel avocado genes.</title>
        <authorList>
            <person name="Nath O."/>
            <person name="Fletcher S.J."/>
            <person name="Hayward A."/>
            <person name="Shaw L.M."/>
            <person name="Masouleh A.K."/>
            <person name="Furtado A."/>
            <person name="Henry R.J."/>
            <person name="Mitter N."/>
        </authorList>
    </citation>
    <scope>NUCLEOTIDE SEQUENCE [LARGE SCALE GENOMIC DNA]</scope>
    <source>
        <strain evidence="2">cv. Hass</strain>
    </source>
</reference>
<evidence type="ECO:0000313" key="2">
    <source>
        <dbReference type="Proteomes" id="UP001234297"/>
    </source>
</evidence>
<accession>A0ACC2LG69</accession>
<comment type="caution">
    <text evidence="1">The sequence shown here is derived from an EMBL/GenBank/DDBJ whole genome shotgun (WGS) entry which is preliminary data.</text>
</comment>
<organism evidence="1 2">
    <name type="scientific">Persea americana</name>
    <name type="common">Avocado</name>
    <dbReference type="NCBI Taxonomy" id="3435"/>
    <lineage>
        <taxon>Eukaryota</taxon>
        <taxon>Viridiplantae</taxon>
        <taxon>Streptophyta</taxon>
        <taxon>Embryophyta</taxon>
        <taxon>Tracheophyta</taxon>
        <taxon>Spermatophyta</taxon>
        <taxon>Magnoliopsida</taxon>
        <taxon>Magnoliidae</taxon>
        <taxon>Laurales</taxon>
        <taxon>Lauraceae</taxon>
        <taxon>Persea</taxon>
    </lineage>
</organism>